<protein>
    <recommendedName>
        <fullName evidence="2">Actinobacteria/chloroflexi VLRF1 release factor domain-containing protein</fullName>
    </recommendedName>
</protein>
<proteinExistence type="predicted"/>
<organism evidence="3 4">
    <name type="scientific">Methanosalsum natronophilum</name>
    <dbReference type="NCBI Taxonomy" id="768733"/>
    <lineage>
        <taxon>Archaea</taxon>
        <taxon>Methanobacteriati</taxon>
        <taxon>Methanobacteriota</taxon>
        <taxon>Stenosarchaea group</taxon>
        <taxon>Methanomicrobia</taxon>
        <taxon>Methanosarcinales</taxon>
        <taxon>Methanosarcinaceae</taxon>
        <taxon>Methanosalsum</taxon>
    </lineage>
</organism>
<dbReference type="EMBL" id="QZAB01000104">
    <property type="protein sequence ID" value="RQD90863.1"/>
    <property type="molecule type" value="Genomic_DNA"/>
</dbReference>
<keyword evidence="1" id="KW-0175">Coiled coil</keyword>
<comment type="caution">
    <text evidence="3">The sequence shown here is derived from an EMBL/GenBank/DDBJ whole genome shotgun (WGS) entry which is preliminary data.</text>
</comment>
<evidence type="ECO:0000313" key="3">
    <source>
        <dbReference type="EMBL" id="RQD90863.1"/>
    </source>
</evidence>
<feature type="non-terminal residue" evidence="3">
    <location>
        <position position="1"/>
    </location>
</feature>
<dbReference type="Pfam" id="PF18859">
    <property type="entry name" value="acVLRF1"/>
    <property type="match status" value="1"/>
</dbReference>
<name>A0A424Z441_9EURY</name>
<evidence type="ECO:0000259" key="2">
    <source>
        <dbReference type="Pfam" id="PF18859"/>
    </source>
</evidence>
<accession>A0A424Z441</accession>
<dbReference type="AlphaFoldDB" id="A0A424Z441"/>
<sequence>LKREDDARKAISSKQKAEERLNYCEKKIETLENEIIRLKEYQSSSLTFKSVEELKLNHFISLLNKVESVTSDSSSFITIYNKAGQIITEHEKYQEITTRLDKNIVNLISKIKSSTGIIIFHDIDKTLSEVLVPPFPINEDKLTIRSVFETSPIKTILGKEYNICILLISAGESFVGIGDVKEFLNFKIVKSSVKSKHSKGGFSQRRFERLRNEDIMHHVDKVIETYYSFEEQFKVDFDYVILGGEEQLLSILLERVNIKYPIIKKGIEINVEKHNIERILLSATSGRRYIL</sequence>
<dbReference type="InterPro" id="IPR040783">
    <property type="entry name" value="VLRF1"/>
</dbReference>
<evidence type="ECO:0000313" key="4">
    <source>
        <dbReference type="Proteomes" id="UP000284763"/>
    </source>
</evidence>
<dbReference type="SUPFAM" id="SSF53137">
    <property type="entry name" value="Translational machinery components"/>
    <property type="match status" value="1"/>
</dbReference>
<dbReference type="Gene3D" id="3.30.420.60">
    <property type="entry name" value="eRF1 domain 2"/>
    <property type="match status" value="1"/>
</dbReference>
<dbReference type="InterPro" id="IPR042226">
    <property type="entry name" value="eFR1_2_sf"/>
</dbReference>
<feature type="domain" description="Actinobacteria/chloroflexi VLRF1 release factor" evidence="2">
    <location>
        <begin position="163"/>
        <end position="256"/>
    </location>
</feature>
<evidence type="ECO:0000256" key="1">
    <source>
        <dbReference type="SAM" id="Coils"/>
    </source>
</evidence>
<feature type="coiled-coil region" evidence="1">
    <location>
        <begin position="14"/>
        <end position="41"/>
    </location>
</feature>
<dbReference type="Proteomes" id="UP000284763">
    <property type="component" value="Unassembled WGS sequence"/>
</dbReference>
<reference evidence="3 4" key="1">
    <citation type="submission" date="2018-08" db="EMBL/GenBank/DDBJ databases">
        <title>The metabolism and importance of syntrophic acetate oxidation coupled to methane or sulfide production in haloalkaline environments.</title>
        <authorList>
            <person name="Timmers P.H.A."/>
            <person name="Vavourakis C.D."/>
            <person name="Sorokin D.Y."/>
            <person name="Sinninghe Damste J.S."/>
            <person name="Muyzer G."/>
            <person name="Stams A.J.M."/>
            <person name="Plugge C.M."/>
        </authorList>
    </citation>
    <scope>NUCLEOTIDE SEQUENCE [LARGE SCALE GENOMIC DNA]</scope>
    <source>
        <strain evidence="3">MSAO_Arc3</strain>
    </source>
</reference>
<gene>
    <name evidence="3" type="ORF">D5R95_01495</name>
</gene>